<accession>A0ABY9JRZ0</accession>
<dbReference type="EC" id="2.1.-.-" evidence="3"/>
<dbReference type="InterPro" id="IPR041698">
    <property type="entry name" value="Methyltransf_25"/>
</dbReference>
<evidence type="ECO:0000256" key="1">
    <source>
        <dbReference type="ARBA" id="ARBA00022679"/>
    </source>
</evidence>
<proteinExistence type="predicted"/>
<dbReference type="EMBL" id="CP129013">
    <property type="protein sequence ID" value="WLR42175.1"/>
    <property type="molecule type" value="Genomic_DNA"/>
</dbReference>
<dbReference type="PANTHER" id="PTHR43861">
    <property type="entry name" value="TRANS-ACONITATE 2-METHYLTRANSFERASE-RELATED"/>
    <property type="match status" value="1"/>
</dbReference>
<gene>
    <name evidence="3" type="ORF">LC087_15745</name>
</gene>
<dbReference type="InterPro" id="IPR029063">
    <property type="entry name" value="SAM-dependent_MTases_sf"/>
</dbReference>
<organism evidence="3 4">
    <name type="scientific">Bacillus carboniphilus</name>
    <dbReference type="NCBI Taxonomy" id="86663"/>
    <lineage>
        <taxon>Bacteria</taxon>
        <taxon>Bacillati</taxon>
        <taxon>Bacillota</taxon>
        <taxon>Bacilli</taxon>
        <taxon>Bacillales</taxon>
        <taxon>Bacillaceae</taxon>
        <taxon>Bacillus</taxon>
    </lineage>
</organism>
<dbReference type="Proteomes" id="UP001197974">
    <property type="component" value="Chromosome"/>
</dbReference>
<dbReference type="Gene3D" id="3.40.50.150">
    <property type="entry name" value="Vaccinia Virus protein VP39"/>
    <property type="match status" value="1"/>
</dbReference>
<evidence type="ECO:0000313" key="4">
    <source>
        <dbReference type="Proteomes" id="UP001197974"/>
    </source>
</evidence>
<dbReference type="Pfam" id="PF13649">
    <property type="entry name" value="Methyltransf_25"/>
    <property type="match status" value="1"/>
</dbReference>
<keyword evidence="1 3" id="KW-0808">Transferase</keyword>
<sequence length="252" mass="29292">MNNNLQVYEDPIQYDDENNQYTKDIPLIEEWGQKIKKGPIIDLACGTGRVTIPLAKQGYELIGVDIHQGMLGFANQKAKKANLSIQWIEQDCTKLHLKLKSPLIYMVGNSFQHFLTNQAQNELLTSVRKHLASGGVFIFGTRFPNAEELLPSSNKEEYWRSYIDSKTKQKVEVYTTDSYDPLTQIQTCEEKHKNDRGFQRTKAIRLRYVFPQEMERTLKHNGFNILHCYGDWDKRPLEKESHNMIYVCTPES</sequence>
<dbReference type="GO" id="GO:0032259">
    <property type="term" value="P:methylation"/>
    <property type="evidence" value="ECO:0007669"/>
    <property type="project" value="UniProtKB-KW"/>
</dbReference>
<keyword evidence="3" id="KW-0489">Methyltransferase</keyword>
<dbReference type="RefSeq" id="WP_226543268.1">
    <property type="nucleotide sequence ID" value="NZ_CP129013.1"/>
</dbReference>
<name>A0ABY9JRZ0_9BACI</name>
<dbReference type="Gene3D" id="2.20.25.110">
    <property type="entry name" value="S-adenosyl-L-methionine-dependent methyltransferases"/>
    <property type="match status" value="1"/>
</dbReference>
<dbReference type="SUPFAM" id="SSF53335">
    <property type="entry name" value="S-adenosyl-L-methionine-dependent methyltransferases"/>
    <property type="match status" value="1"/>
</dbReference>
<reference evidence="3 4" key="1">
    <citation type="submission" date="2023-06" db="EMBL/GenBank/DDBJ databases">
        <title>Five Gram-positive bacteria isolated from mangrove sediments in Shenzhen, Guangdong, China.</title>
        <authorList>
            <person name="Yu S."/>
            <person name="Zheng W."/>
            <person name="Huang Y."/>
        </authorList>
    </citation>
    <scope>NUCLEOTIDE SEQUENCE [LARGE SCALE GENOMIC DNA]</scope>
    <source>
        <strain evidence="3 4">SaN35-3</strain>
    </source>
</reference>
<protein>
    <submittedName>
        <fullName evidence="3">Class I SAM-dependent methyltransferase</fullName>
        <ecNumber evidence="3">2.1.-.-</ecNumber>
    </submittedName>
</protein>
<dbReference type="CDD" id="cd02440">
    <property type="entry name" value="AdoMet_MTases"/>
    <property type="match status" value="1"/>
</dbReference>
<evidence type="ECO:0000259" key="2">
    <source>
        <dbReference type="Pfam" id="PF13649"/>
    </source>
</evidence>
<feature type="domain" description="Methyltransferase" evidence="2">
    <location>
        <begin position="40"/>
        <end position="135"/>
    </location>
</feature>
<keyword evidence="4" id="KW-1185">Reference proteome</keyword>
<dbReference type="GO" id="GO:0008168">
    <property type="term" value="F:methyltransferase activity"/>
    <property type="evidence" value="ECO:0007669"/>
    <property type="project" value="UniProtKB-KW"/>
</dbReference>
<evidence type="ECO:0000313" key="3">
    <source>
        <dbReference type="EMBL" id="WLR42175.1"/>
    </source>
</evidence>